<dbReference type="Pfam" id="PF00551">
    <property type="entry name" value="Formyl_trans_N"/>
    <property type="match status" value="1"/>
</dbReference>
<evidence type="ECO:0000313" key="6">
    <source>
        <dbReference type="EMBL" id="OJG79410.1"/>
    </source>
</evidence>
<keyword evidence="7" id="KW-1185">Reference proteome</keyword>
<protein>
    <recommendedName>
        <fullName evidence="4">Phosphoribosylglycinamide formyltransferase</fullName>
        <ecNumber evidence="4">2.1.2.2</ecNumber>
    </recommendedName>
</protein>
<keyword evidence="3" id="KW-0658">Purine biosynthesis</keyword>
<evidence type="ECO:0000256" key="4">
    <source>
        <dbReference type="NCBIfam" id="TIGR00639"/>
    </source>
</evidence>
<dbReference type="InterPro" id="IPR004607">
    <property type="entry name" value="GART"/>
</dbReference>
<dbReference type="CDD" id="cd08645">
    <property type="entry name" value="FMT_core_GART"/>
    <property type="match status" value="1"/>
</dbReference>
<accession>A0A1L8WEI3</accession>
<dbReference type="EMBL" id="JXLB01000019">
    <property type="protein sequence ID" value="OJG79410.1"/>
    <property type="molecule type" value="Genomic_DNA"/>
</dbReference>
<sequence>MLQRAQRLGIPFHSFSPKEFPSKKKYEEKILEILMDKEIDLVVLAGYMRIVGATLLEAYESKIINIHPSLLPAFPGLHGIRDAFKAQVTKTGITIHYIDKGVDTGPIIYQEKITLSKEETLESLEAKIHQIEHQSYPKVIEKIIEEMNSGGIKHD</sequence>
<evidence type="ECO:0000256" key="2">
    <source>
        <dbReference type="ARBA" id="ARBA00022679"/>
    </source>
</evidence>
<comment type="pathway">
    <text evidence="1">Purine metabolism; IMP biosynthesis via de novo pathway; N(2)-formyl-N(1)-(5-phospho-D-ribosyl)glycinamide from N(1)-(5-phospho-D-ribosyl)glycinamide (10-formyl THF route): step 1/1.</text>
</comment>
<dbReference type="GO" id="GO:0004644">
    <property type="term" value="F:phosphoribosylglycinamide formyltransferase activity"/>
    <property type="evidence" value="ECO:0007669"/>
    <property type="project" value="UniProtKB-UniRule"/>
</dbReference>
<dbReference type="AlphaFoldDB" id="A0A1L8WEI3"/>
<reference evidence="6 7" key="1">
    <citation type="submission" date="2014-12" db="EMBL/GenBank/DDBJ databases">
        <title>Draft genome sequences of 29 type strains of Enterococci.</title>
        <authorList>
            <person name="Zhong Z."/>
            <person name="Sun Z."/>
            <person name="Liu W."/>
            <person name="Zhang W."/>
            <person name="Zhang H."/>
        </authorList>
    </citation>
    <scope>NUCLEOTIDE SEQUENCE [LARGE SCALE GENOMIC DNA]</scope>
    <source>
        <strain evidence="6 7">DSM 15687</strain>
    </source>
</reference>
<dbReference type="NCBIfam" id="TIGR00639">
    <property type="entry name" value="PurN"/>
    <property type="match status" value="1"/>
</dbReference>
<dbReference type="EC" id="2.1.2.2" evidence="4"/>
<name>A0A1L8WEI3_9ENTE</name>
<evidence type="ECO:0000259" key="5">
    <source>
        <dbReference type="Pfam" id="PF00551"/>
    </source>
</evidence>
<organism evidence="6 7">
    <name type="scientific">Enterococcus ratti</name>
    <dbReference type="NCBI Taxonomy" id="150033"/>
    <lineage>
        <taxon>Bacteria</taxon>
        <taxon>Bacillati</taxon>
        <taxon>Bacillota</taxon>
        <taxon>Bacilli</taxon>
        <taxon>Lactobacillales</taxon>
        <taxon>Enterococcaceae</taxon>
        <taxon>Enterococcus</taxon>
    </lineage>
</organism>
<gene>
    <name evidence="6" type="ORF">RV14_GL000833</name>
</gene>
<evidence type="ECO:0000256" key="3">
    <source>
        <dbReference type="ARBA" id="ARBA00022755"/>
    </source>
</evidence>
<evidence type="ECO:0000256" key="1">
    <source>
        <dbReference type="ARBA" id="ARBA00005054"/>
    </source>
</evidence>
<dbReference type="PANTHER" id="PTHR43369">
    <property type="entry name" value="PHOSPHORIBOSYLGLYCINAMIDE FORMYLTRANSFERASE"/>
    <property type="match status" value="1"/>
</dbReference>
<dbReference type="GO" id="GO:0006189">
    <property type="term" value="P:'de novo' IMP biosynthetic process"/>
    <property type="evidence" value="ECO:0007669"/>
    <property type="project" value="InterPro"/>
</dbReference>
<comment type="caution">
    <text evidence="6">The sequence shown here is derived from an EMBL/GenBank/DDBJ whole genome shotgun (WGS) entry which is preliminary data.</text>
</comment>
<dbReference type="PANTHER" id="PTHR43369:SF2">
    <property type="entry name" value="PHOSPHORIBOSYLGLYCINAMIDE FORMYLTRANSFERASE"/>
    <property type="match status" value="1"/>
</dbReference>
<dbReference type="Gene3D" id="3.40.50.170">
    <property type="entry name" value="Formyl transferase, N-terminal domain"/>
    <property type="match status" value="1"/>
</dbReference>
<keyword evidence="2 6" id="KW-0808">Transferase</keyword>
<dbReference type="InterPro" id="IPR036477">
    <property type="entry name" value="Formyl_transf_N_sf"/>
</dbReference>
<feature type="domain" description="Formyl transferase N-terminal" evidence="5">
    <location>
        <begin position="2"/>
        <end position="140"/>
    </location>
</feature>
<dbReference type="STRING" id="150033.RV14_GL000833"/>
<evidence type="ECO:0000313" key="7">
    <source>
        <dbReference type="Proteomes" id="UP000182152"/>
    </source>
</evidence>
<proteinExistence type="predicted"/>
<dbReference type="InterPro" id="IPR002376">
    <property type="entry name" value="Formyl_transf_N"/>
</dbReference>
<dbReference type="SUPFAM" id="SSF53328">
    <property type="entry name" value="Formyltransferase"/>
    <property type="match status" value="1"/>
</dbReference>
<dbReference type="Proteomes" id="UP000182152">
    <property type="component" value="Unassembled WGS sequence"/>
</dbReference>
<dbReference type="GO" id="GO:0005829">
    <property type="term" value="C:cytosol"/>
    <property type="evidence" value="ECO:0007669"/>
    <property type="project" value="TreeGrafter"/>
</dbReference>